<dbReference type="GO" id="GO:0030246">
    <property type="term" value="F:carbohydrate binding"/>
    <property type="evidence" value="ECO:0007669"/>
    <property type="project" value="InterPro"/>
</dbReference>
<dbReference type="PANTHER" id="PTHR35803">
    <property type="entry name" value="GLUCAN 1,4-ALPHA-GLUCOSIDASE SUSB-RELATED"/>
    <property type="match status" value="1"/>
</dbReference>
<dbReference type="InterPro" id="IPR017853">
    <property type="entry name" value="GH"/>
</dbReference>
<evidence type="ECO:0000256" key="1">
    <source>
        <dbReference type="ARBA" id="ARBA00022801"/>
    </source>
</evidence>
<evidence type="ECO:0000259" key="4">
    <source>
        <dbReference type="Pfam" id="PF14508"/>
    </source>
</evidence>
<proteinExistence type="predicted"/>
<dbReference type="SUPFAM" id="SSF51445">
    <property type="entry name" value="(Trans)glycosidases"/>
    <property type="match status" value="1"/>
</dbReference>
<feature type="domain" description="Sialate O-acetylesterase" evidence="2">
    <location>
        <begin position="27"/>
        <end position="272"/>
    </location>
</feature>
<dbReference type="GO" id="GO:0016787">
    <property type="term" value="F:hydrolase activity"/>
    <property type="evidence" value="ECO:0007669"/>
    <property type="project" value="UniProtKB-KW"/>
</dbReference>
<keyword evidence="1" id="KW-0378">Hydrolase</keyword>
<dbReference type="InterPro" id="IPR013785">
    <property type="entry name" value="Aldolase_TIM"/>
</dbReference>
<dbReference type="InterPro" id="IPR019563">
    <property type="entry name" value="GH97_catalytic"/>
</dbReference>
<feature type="domain" description="Glycosyl-hydrolase 97 N-terminal" evidence="4">
    <location>
        <begin position="287"/>
        <end position="549"/>
    </location>
</feature>
<dbReference type="InterPro" id="IPR005181">
    <property type="entry name" value="SASA"/>
</dbReference>
<accession>A0A0F9NNM1</accession>
<dbReference type="Gene3D" id="2.70.98.10">
    <property type="match status" value="1"/>
</dbReference>
<dbReference type="Pfam" id="PF14509">
    <property type="entry name" value="GH97_C"/>
    <property type="match status" value="1"/>
</dbReference>
<dbReference type="Pfam" id="PF14508">
    <property type="entry name" value="GH97_N"/>
    <property type="match status" value="1"/>
</dbReference>
<dbReference type="InterPro" id="IPR052720">
    <property type="entry name" value="Glycosyl_hydrolase_97"/>
</dbReference>
<dbReference type="Gene3D" id="3.20.20.70">
    <property type="entry name" value="Aldolase class I"/>
    <property type="match status" value="1"/>
</dbReference>
<name>A0A0F9NNM1_9ZZZZ</name>
<reference evidence="6" key="1">
    <citation type="journal article" date="2015" name="Nature">
        <title>Complex archaea that bridge the gap between prokaryotes and eukaryotes.</title>
        <authorList>
            <person name="Spang A."/>
            <person name="Saw J.H."/>
            <person name="Jorgensen S.L."/>
            <person name="Zaremba-Niedzwiedzka K."/>
            <person name="Martijn J."/>
            <person name="Lind A.E."/>
            <person name="van Eijk R."/>
            <person name="Schleper C."/>
            <person name="Guy L."/>
            <person name="Ettema T.J."/>
        </authorList>
    </citation>
    <scope>NUCLEOTIDE SEQUENCE</scope>
</reference>
<organism evidence="6">
    <name type="scientific">marine sediment metagenome</name>
    <dbReference type="NCBI Taxonomy" id="412755"/>
    <lineage>
        <taxon>unclassified sequences</taxon>
        <taxon>metagenomes</taxon>
        <taxon>ecological metagenomes</taxon>
    </lineage>
</organism>
<dbReference type="PANTHER" id="PTHR35803:SF2">
    <property type="entry name" value="RETAINING ALPHA-GALACTOSIDASE"/>
    <property type="match status" value="1"/>
</dbReference>
<dbReference type="InterPro" id="IPR029486">
    <property type="entry name" value="GH97_N"/>
</dbReference>
<dbReference type="Pfam" id="PF03629">
    <property type="entry name" value="SASA"/>
    <property type="match status" value="1"/>
</dbReference>
<evidence type="ECO:0000313" key="6">
    <source>
        <dbReference type="EMBL" id="KKN13667.1"/>
    </source>
</evidence>
<gene>
    <name evidence="6" type="ORF">LCGC14_1004040</name>
</gene>
<dbReference type="Pfam" id="PF10566">
    <property type="entry name" value="Glyco_hydro_97"/>
    <property type="match status" value="1"/>
</dbReference>
<evidence type="ECO:0000259" key="2">
    <source>
        <dbReference type="Pfam" id="PF03629"/>
    </source>
</evidence>
<dbReference type="InterPro" id="IPR036514">
    <property type="entry name" value="SGNH_hydro_sf"/>
</dbReference>
<evidence type="ECO:0000259" key="3">
    <source>
        <dbReference type="Pfam" id="PF10566"/>
    </source>
</evidence>
<evidence type="ECO:0000259" key="5">
    <source>
        <dbReference type="Pfam" id="PF14509"/>
    </source>
</evidence>
<dbReference type="AlphaFoldDB" id="A0A0F9NNM1"/>
<dbReference type="InterPro" id="IPR029483">
    <property type="entry name" value="GH97_C"/>
</dbReference>
<comment type="caution">
    <text evidence="6">The sequence shown here is derived from an EMBL/GenBank/DDBJ whole genome shotgun (WGS) entry which is preliminary data.</text>
</comment>
<dbReference type="Gene3D" id="3.40.50.1110">
    <property type="entry name" value="SGNH hydrolase"/>
    <property type="match status" value="1"/>
</dbReference>
<feature type="domain" description="Glycosyl-hydrolase 97 catalytic" evidence="3">
    <location>
        <begin position="570"/>
        <end position="719"/>
    </location>
</feature>
<protein>
    <submittedName>
        <fullName evidence="6">Uncharacterized protein</fullName>
    </submittedName>
</protein>
<dbReference type="InterPro" id="IPR014718">
    <property type="entry name" value="GH-type_carb-bd"/>
</dbReference>
<feature type="domain" description="Glycosyl-hydrolase 97 C-terminal oligomerisation" evidence="5">
    <location>
        <begin position="818"/>
        <end position="906"/>
    </location>
</feature>
<sequence>MKKLLGLLFLATCFFTCEKAVSQDSNFHIYLCFGQSNMQGATKSEAMDSIPVPGFEMMSPMDCPDLNRRIGEWYPAVPPLAGCDAGLSPADYFGRKMAENAPEGTKIGVINVAVGGCKIELYDKDNYKSYVETAPDWMLNWINEYGGNPYGRLIELAKKAQKDGVIKGILLHQGESNTGDSLWPKKVKGVYENVLKDLNLNGAEVPLLAGELLSEDQNGACASMNEIINTLPDVIPNSYIIPSDGCEGIPDRLHFSAAGYRKLGKRYADQMLRLVGNKPKNIELNATSPDGKIQLTVKMKNGMPTYNLAFNSKSFILDAPLGLDTNIGDFTKNLSLKDSLVVSSVNTTYSMEKIKKSNVNYKANEAIFTFFKDGVNAFDLIFNISDNDVAFRYKLYPQENHISCVVKSEATGFRFPKGTKSFLSNMMTPMTGFARTAPSYESDYGADIAVEENDSREGYVFPGLFHLENKVWVLVSETGVHNQYPASHLSSFKEGIFTVDFPNTSQNNGFGSSGAQMGLPSFTPWRTLTVGETLKPIVETTVPFDVVEPLYEPSMDYSYGRGTWSWIIWQDRSMNYDDQVKYIDLAAEMDYEYILIDAWWDSRIAYERMEELITYAKAKGVDVFLWYNSNGTANDAFQTPMNKMNTAIARKKEMKWLKEVGVKGIKADFFGGDKQETMRLYEDILSDANDYGLMVIFHGTTLPRGWERMFPNFMGSEAVLASEMLVFSEDVRQKEAFYATLHPFMRNAVGSMEFGGTVLNKFFNKGNAKGQKRLTSDVFQLATSVLYQNPIQFFALTPNNLDDAPDWAIEFMKRVPTTWDETLFLDGYPGKYAILARRHEKQWYITGVNAQKETINIDLTLPMFNKGDELKILKDDEQLKGSLNSSKLKKDKQISIQIPSMGGIIITNE</sequence>
<dbReference type="EMBL" id="LAZR01003898">
    <property type="protein sequence ID" value="KKN13667.1"/>
    <property type="molecule type" value="Genomic_DNA"/>
</dbReference>
<dbReference type="SUPFAM" id="SSF52266">
    <property type="entry name" value="SGNH hydrolase"/>
    <property type="match status" value="1"/>
</dbReference>